<keyword evidence="3" id="KW-1185">Reference proteome</keyword>
<feature type="region of interest" description="Disordered" evidence="1">
    <location>
        <begin position="1"/>
        <end position="45"/>
    </location>
</feature>
<accession>A0A6G1C0Y7</accession>
<proteinExistence type="predicted"/>
<name>A0A6G1C0Y7_9ORYZ</name>
<dbReference type="AlphaFoldDB" id="A0A6G1C0Y7"/>
<comment type="caution">
    <text evidence="2">The sequence shown here is derived from an EMBL/GenBank/DDBJ whole genome shotgun (WGS) entry which is preliminary data.</text>
</comment>
<reference evidence="2 3" key="1">
    <citation type="submission" date="2019-11" db="EMBL/GenBank/DDBJ databases">
        <title>Whole genome sequence of Oryza granulata.</title>
        <authorList>
            <person name="Li W."/>
        </authorList>
    </citation>
    <scope>NUCLEOTIDE SEQUENCE [LARGE SCALE GENOMIC DNA]</scope>
    <source>
        <strain evidence="3">cv. Menghai</strain>
        <tissue evidence="2">Leaf</tissue>
    </source>
</reference>
<evidence type="ECO:0000256" key="1">
    <source>
        <dbReference type="SAM" id="MobiDB-lite"/>
    </source>
</evidence>
<dbReference type="EMBL" id="SPHZ02000011">
    <property type="protein sequence ID" value="KAF0893822.1"/>
    <property type="molecule type" value="Genomic_DNA"/>
</dbReference>
<gene>
    <name evidence="2" type="ORF">E2562_029707</name>
</gene>
<sequence>MQYEWSSSGTGGGHRSIPPRPRTRACHSSSSNSAQATTPACVPRDVHGKVTVKTGALGQGQQADGLAEPAGSLLTSGAYQEPANCW</sequence>
<evidence type="ECO:0000313" key="3">
    <source>
        <dbReference type="Proteomes" id="UP000479710"/>
    </source>
</evidence>
<organism evidence="2 3">
    <name type="scientific">Oryza meyeriana var. granulata</name>
    <dbReference type="NCBI Taxonomy" id="110450"/>
    <lineage>
        <taxon>Eukaryota</taxon>
        <taxon>Viridiplantae</taxon>
        <taxon>Streptophyta</taxon>
        <taxon>Embryophyta</taxon>
        <taxon>Tracheophyta</taxon>
        <taxon>Spermatophyta</taxon>
        <taxon>Magnoliopsida</taxon>
        <taxon>Liliopsida</taxon>
        <taxon>Poales</taxon>
        <taxon>Poaceae</taxon>
        <taxon>BOP clade</taxon>
        <taxon>Oryzoideae</taxon>
        <taxon>Oryzeae</taxon>
        <taxon>Oryzinae</taxon>
        <taxon>Oryza</taxon>
        <taxon>Oryza meyeriana</taxon>
    </lineage>
</organism>
<dbReference type="Proteomes" id="UP000479710">
    <property type="component" value="Unassembled WGS sequence"/>
</dbReference>
<feature type="compositionally biased region" description="Polar residues" evidence="1">
    <location>
        <begin position="26"/>
        <end position="38"/>
    </location>
</feature>
<evidence type="ECO:0000313" key="2">
    <source>
        <dbReference type="EMBL" id="KAF0893822.1"/>
    </source>
</evidence>
<protein>
    <submittedName>
        <fullName evidence="2">Uncharacterized protein</fullName>
    </submittedName>
</protein>